<comment type="caution">
    <text evidence="1">The sequence shown here is derived from an EMBL/GenBank/DDBJ whole genome shotgun (WGS) entry which is preliminary data.</text>
</comment>
<organism evidence="1 2">
    <name type="scientific">Ridgeia piscesae</name>
    <name type="common">Tubeworm</name>
    <dbReference type="NCBI Taxonomy" id="27915"/>
    <lineage>
        <taxon>Eukaryota</taxon>
        <taxon>Metazoa</taxon>
        <taxon>Spiralia</taxon>
        <taxon>Lophotrochozoa</taxon>
        <taxon>Annelida</taxon>
        <taxon>Polychaeta</taxon>
        <taxon>Sedentaria</taxon>
        <taxon>Canalipalpata</taxon>
        <taxon>Sabellida</taxon>
        <taxon>Siboglinidae</taxon>
        <taxon>Ridgeia</taxon>
    </lineage>
</organism>
<dbReference type="Proteomes" id="UP001209878">
    <property type="component" value="Unassembled WGS sequence"/>
</dbReference>
<sequence>MRLFTLFAHQPCAGDVNNSSDLENCAELLRVVRTLARSWLTHDDASKSRRENAELSRRSDVQERDYDNYKLVTKATCSPLTWRSRVNDVMTSQRKTR</sequence>
<keyword evidence="2" id="KW-1185">Reference proteome</keyword>
<gene>
    <name evidence="1" type="ORF">NP493_53g08185</name>
</gene>
<proteinExistence type="predicted"/>
<evidence type="ECO:0000313" key="2">
    <source>
        <dbReference type="Proteomes" id="UP001209878"/>
    </source>
</evidence>
<reference evidence="1" key="1">
    <citation type="journal article" date="2023" name="Mol. Biol. Evol.">
        <title>Third-Generation Sequencing Reveals the Adaptive Role of the Epigenome in Three Deep-Sea Polychaetes.</title>
        <authorList>
            <person name="Perez M."/>
            <person name="Aroh O."/>
            <person name="Sun Y."/>
            <person name="Lan Y."/>
            <person name="Juniper S.K."/>
            <person name="Young C.R."/>
            <person name="Angers B."/>
            <person name="Qian P.Y."/>
        </authorList>
    </citation>
    <scope>NUCLEOTIDE SEQUENCE</scope>
    <source>
        <strain evidence="1">R07B-5</strain>
    </source>
</reference>
<dbReference type="EMBL" id="JAODUO010000053">
    <property type="protein sequence ID" value="KAK2191400.1"/>
    <property type="molecule type" value="Genomic_DNA"/>
</dbReference>
<dbReference type="AlphaFoldDB" id="A0AAD9PB59"/>
<accession>A0AAD9PB59</accession>
<protein>
    <submittedName>
        <fullName evidence="1">Uncharacterized protein</fullName>
    </submittedName>
</protein>
<name>A0AAD9PB59_RIDPI</name>
<evidence type="ECO:0000313" key="1">
    <source>
        <dbReference type="EMBL" id="KAK2191400.1"/>
    </source>
</evidence>